<evidence type="ECO:0000256" key="1">
    <source>
        <dbReference type="SAM" id="MobiDB-lite"/>
    </source>
</evidence>
<proteinExistence type="predicted"/>
<feature type="region of interest" description="Disordered" evidence="1">
    <location>
        <begin position="49"/>
        <end position="68"/>
    </location>
</feature>
<feature type="non-terminal residue" evidence="2">
    <location>
        <position position="68"/>
    </location>
</feature>
<gene>
    <name evidence="2" type="ORF">DERYTH_LOCUS1763</name>
</gene>
<name>A0A9N8Z940_9GLOM</name>
<sequence>MVCGFQANPCQLPSSVEVARSSHMWIDYVCYMQVRSIPLRFCLRIGQTPEPNEGSMQASSDSVGPGGL</sequence>
<protein>
    <submittedName>
        <fullName evidence="2">26103_t:CDS:1</fullName>
    </submittedName>
</protein>
<organism evidence="2 3">
    <name type="scientific">Dentiscutata erythropus</name>
    <dbReference type="NCBI Taxonomy" id="1348616"/>
    <lineage>
        <taxon>Eukaryota</taxon>
        <taxon>Fungi</taxon>
        <taxon>Fungi incertae sedis</taxon>
        <taxon>Mucoromycota</taxon>
        <taxon>Glomeromycotina</taxon>
        <taxon>Glomeromycetes</taxon>
        <taxon>Diversisporales</taxon>
        <taxon>Gigasporaceae</taxon>
        <taxon>Dentiscutata</taxon>
    </lineage>
</organism>
<evidence type="ECO:0000313" key="3">
    <source>
        <dbReference type="Proteomes" id="UP000789405"/>
    </source>
</evidence>
<evidence type="ECO:0000313" key="2">
    <source>
        <dbReference type="EMBL" id="CAG8477604.1"/>
    </source>
</evidence>
<dbReference type="EMBL" id="CAJVPY010000516">
    <property type="protein sequence ID" value="CAG8477604.1"/>
    <property type="molecule type" value="Genomic_DNA"/>
</dbReference>
<dbReference type="Proteomes" id="UP000789405">
    <property type="component" value="Unassembled WGS sequence"/>
</dbReference>
<keyword evidence="3" id="KW-1185">Reference proteome</keyword>
<accession>A0A9N8Z940</accession>
<dbReference type="AlphaFoldDB" id="A0A9N8Z940"/>
<reference evidence="2" key="1">
    <citation type="submission" date="2021-06" db="EMBL/GenBank/DDBJ databases">
        <authorList>
            <person name="Kallberg Y."/>
            <person name="Tangrot J."/>
            <person name="Rosling A."/>
        </authorList>
    </citation>
    <scope>NUCLEOTIDE SEQUENCE</scope>
    <source>
        <strain evidence="2">MA453B</strain>
    </source>
</reference>
<comment type="caution">
    <text evidence="2">The sequence shown here is derived from an EMBL/GenBank/DDBJ whole genome shotgun (WGS) entry which is preliminary data.</text>
</comment>